<comment type="caution">
    <text evidence="1">The sequence shown here is derived from an EMBL/GenBank/DDBJ whole genome shotgun (WGS) entry which is preliminary data.</text>
</comment>
<evidence type="ECO:0008006" key="3">
    <source>
        <dbReference type="Google" id="ProtNLM"/>
    </source>
</evidence>
<dbReference type="RefSeq" id="WP_283344333.1">
    <property type="nucleotide sequence ID" value="NZ_JASHIF010000008.1"/>
</dbReference>
<dbReference type="Proteomes" id="UP001236507">
    <property type="component" value="Unassembled WGS sequence"/>
</dbReference>
<evidence type="ECO:0000313" key="1">
    <source>
        <dbReference type="EMBL" id="MDI9859376.1"/>
    </source>
</evidence>
<evidence type="ECO:0000313" key="2">
    <source>
        <dbReference type="Proteomes" id="UP001236507"/>
    </source>
</evidence>
<reference evidence="1 2" key="1">
    <citation type="submission" date="2023-05" db="EMBL/GenBank/DDBJ databases">
        <title>Novel species of genus Flectobacillus isolated from stream in China.</title>
        <authorList>
            <person name="Lu H."/>
        </authorList>
    </citation>
    <scope>NUCLEOTIDE SEQUENCE [LARGE SCALE GENOMIC DNA]</scope>
    <source>
        <strain evidence="1 2">KCTC 42575</strain>
    </source>
</reference>
<gene>
    <name evidence="1" type="ORF">QM524_09165</name>
</gene>
<accession>A0ABT6Y7Z3</accession>
<dbReference type="EMBL" id="JASHIF010000008">
    <property type="protein sequence ID" value="MDI9859376.1"/>
    <property type="molecule type" value="Genomic_DNA"/>
</dbReference>
<sequence length="335" mass="39115">MKIRLKILVICCCPIFTFGQAVRSQVKSLVDSIASYNALCGLYIGDTDIKSSQYKFLNRLTNISTSKELLDLTKSTNTLVKCAAFQALCAKDSIEIIPVLRLHLYDTSLVSIRQGCFGWRQMTGDYFLQTFYYFLATKDSTYFVKNHTNLVAIDSLLFYDPKIRLAYKEGQIKGTNGDPLYYDRIRDIALNERVPVSVIALAKYKKQQDKEIIESYFANDKTLYHAIWAVREFPDPKFYPFLIKVFEEKWRHKHYSFPTWRILYQALAQYPNNKTLALFDKTIGARNKFRRETLGMYLAIAITKYPNPLFDKYQNKIQVDDFHKEFLNEEANLEN</sequence>
<proteinExistence type="predicted"/>
<keyword evidence="2" id="KW-1185">Reference proteome</keyword>
<protein>
    <recommendedName>
        <fullName evidence="3">HEAT repeat domain-containing protein</fullName>
    </recommendedName>
</protein>
<name>A0ABT6Y7Z3_9BACT</name>
<organism evidence="1 2">
    <name type="scientific">Flectobacillus roseus</name>
    <dbReference type="NCBI Taxonomy" id="502259"/>
    <lineage>
        <taxon>Bacteria</taxon>
        <taxon>Pseudomonadati</taxon>
        <taxon>Bacteroidota</taxon>
        <taxon>Cytophagia</taxon>
        <taxon>Cytophagales</taxon>
        <taxon>Flectobacillaceae</taxon>
        <taxon>Flectobacillus</taxon>
    </lineage>
</organism>